<comment type="caution">
    <text evidence="1">The sequence shown here is derived from an EMBL/GenBank/DDBJ whole genome shotgun (WGS) entry which is preliminary data.</text>
</comment>
<protein>
    <submittedName>
        <fullName evidence="1">Uncharacterized protein</fullName>
    </submittedName>
</protein>
<organism evidence="1 2">
    <name type="scientific">Entomophthora muscae</name>
    <dbReference type="NCBI Taxonomy" id="34485"/>
    <lineage>
        <taxon>Eukaryota</taxon>
        <taxon>Fungi</taxon>
        <taxon>Fungi incertae sedis</taxon>
        <taxon>Zoopagomycota</taxon>
        <taxon>Entomophthoromycotina</taxon>
        <taxon>Entomophthoromycetes</taxon>
        <taxon>Entomophthorales</taxon>
        <taxon>Entomophthoraceae</taxon>
        <taxon>Entomophthora</taxon>
    </lineage>
</organism>
<name>A0ACC2T6D7_9FUNG</name>
<reference evidence="1" key="1">
    <citation type="submission" date="2022-04" db="EMBL/GenBank/DDBJ databases">
        <title>Genome of the entomopathogenic fungus Entomophthora muscae.</title>
        <authorList>
            <person name="Elya C."/>
            <person name="Lovett B.R."/>
            <person name="Lee E."/>
            <person name="Macias A.M."/>
            <person name="Hajek A.E."/>
            <person name="De Bivort B.L."/>
            <person name="Kasson M.T."/>
            <person name="De Fine Licht H.H."/>
            <person name="Stajich J.E."/>
        </authorList>
    </citation>
    <scope>NUCLEOTIDE SEQUENCE</scope>
    <source>
        <strain evidence="1">Berkeley</strain>
    </source>
</reference>
<dbReference type="EMBL" id="QTSX02003589">
    <property type="protein sequence ID" value="KAJ9070158.1"/>
    <property type="molecule type" value="Genomic_DNA"/>
</dbReference>
<accession>A0ACC2T6D7</accession>
<sequence>MRIVWRVIFQLTGFPLDQVPGAWPPKLPRMYGIHRPSANSDQQTYSPEDQWGYGWMKAGRPGQSLTSWGKAQQPVIERWHLWNQPG</sequence>
<evidence type="ECO:0000313" key="2">
    <source>
        <dbReference type="Proteomes" id="UP001165960"/>
    </source>
</evidence>
<gene>
    <name evidence="1" type="ORF">DSO57_1011319</name>
</gene>
<proteinExistence type="predicted"/>
<dbReference type="Proteomes" id="UP001165960">
    <property type="component" value="Unassembled WGS sequence"/>
</dbReference>
<evidence type="ECO:0000313" key="1">
    <source>
        <dbReference type="EMBL" id="KAJ9070158.1"/>
    </source>
</evidence>
<keyword evidence="2" id="KW-1185">Reference proteome</keyword>